<proteinExistence type="predicted"/>
<evidence type="ECO:0000313" key="1">
    <source>
        <dbReference type="EMBL" id="GAA1633460.1"/>
    </source>
</evidence>
<accession>A0ABN2F6W6</accession>
<reference evidence="1 2" key="1">
    <citation type="journal article" date="2019" name="Int. J. Syst. Evol. Microbiol.">
        <title>The Global Catalogue of Microorganisms (GCM) 10K type strain sequencing project: providing services to taxonomists for standard genome sequencing and annotation.</title>
        <authorList>
            <consortium name="The Broad Institute Genomics Platform"/>
            <consortium name="The Broad Institute Genome Sequencing Center for Infectious Disease"/>
            <person name="Wu L."/>
            <person name="Ma J."/>
        </authorList>
    </citation>
    <scope>NUCLEOTIDE SEQUENCE [LARGE SCALE GENOMIC DNA]</scope>
    <source>
        <strain evidence="1 2">JCM 13929</strain>
    </source>
</reference>
<sequence length="144" mass="15047">MVRSLVGPGSEPLSAVEMAGPFLSTAAPAAAQSASAWNCTSLSGSTDSTQDDGGRDVWAECHKGNEWVRAYFRAYKETLELEDHHGGDPNSVVAYLTVAGVGTARFEGAGLRDRSYDEGKAVSVTACTSSSSTQVCHTRSGGRT</sequence>
<name>A0ABN2F6W6_9ACTN</name>
<protein>
    <recommendedName>
        <fullName evidence="3">Secreted protein</fullName>
    </recommendedName>
</protein>
<dbReference type="Proteomes" id="UP001500064">
    <property type="component" value="Unassembled WGS sequence"/>
</dbReference>
<evidence type="ECO:0008006" key="3">
    <source>
        <dbReference type="Google" id="ProtNLM"/>
    </source>
</evidence>
<gene>
    <name evidence="1" type="ORF">GCM10009733_033040</name>
</gene>
<comment type="caution">
    <text evidence="1">The sequence shown here is derived from an EMBL/GenBank/DDBJ whole genome shotgun (WGS) entry which is preliminary data.</text>
</comment>
<evidence type="ECO:0000313" key="2">
    <source>
        <dbReference type="Proteomes" id="UP001500064"/>
    </source>
</evidence>
<dbReference type="EMBL" id="BAAAMU010000020">
    <property type="protein sequence ID" value="GAA1633460.1"/>
    <property type="molecule type" value="Genomic_DNA"/>
</dbReference>
<organism evidence="1 2">
    <name type="scientific">Nonomuraea maheshkhaliensis</name>
    <dbReference type="NCBI Taxonomy" id="419590"/>
    <lineage>
        <taxon>Bacteria</taxon>
        <taxon>Bacillati</taxon>
        <taxon>Actinomycetota</taxon>
        <taxon>Actinomycetes</taxon>
        <taxon>Streptosporangiales</taxon>
        <taxon>Streptosporangiaceae</taxon>
        <taxon>Nonomuraea</taxon>
    </lineage>
</organism>
<keyword evidence="2" id="KW-1185">Reference proteome</keyword>